<dbReference type="InterPro" id="IPR049012">
    <property type="entry name" value="Mutator_transp_dom"/>
</dbReference>
<dbReference type="SUPFAM" id="SSF81301">
    <property type="entry name" value="Nucleotidyltransferase"/>
    <property type="match status" value="1"/>
</dbReference>
<dbReference type="GO" id="GO:0005829">
    <property type="term" value="C:cytosol"/>
    <property type="evidence" value="ECO:0007669"/>
    <property type="project" value="TreeGrafter"/>
</dbReference>
<feature type="domain" description="Mutator-like transposase" evidence="3">
    <location>
        <begin position="390"/>
        <end position="474"/>
    </location>
</feature>
<dbReference type="GO" id="GO:0005654">
    <property type="term" value="C:nucleoplasm"/>
    <property type="evidence" value="ECO:0007669"/>
    <property type="project" value="TreeGrafter"/>
</dbReference>
<dbReference type="PANTHER" id="PTHR11258">
    <property type="entry name" value="2-5 OLIGOADENYLATE SYNTHETASE"/>
    <property type="match status" value="1"/>
</dbReference>
<name>K1PY97_MAGGI</name>
<dbReference type="HOGENOM" id="CLU_507396_0_0_1"/>
<gene>
    <name evidence="4" type="ORF">CGI_10017356</name>
</gene>
<proteinExistence type="inferred from homology"/>
<dbReference type="GO" id="GO:0003725">
    <property type="term" value="F:double-stranded RNA binding"/>
    <property type="evidence" value="ECO:0007669"/>
    <property type="project" value="TreeGrafter"/>
</dbReference>
<organism evidence="4">
    <name type="scientific">Magallana gigas</name>
    <name type="common">Pacific oyster</name>
    <name type="synonym">Crassostrea gigas</name>
    <dbReference type="NCBI Taxonomy" id="29159"/>
    <lineage>
        <taxon>Eukaryota</taxon>
        <taxon>Metazoa</taxon>
        <taxon>Spiralia</taxon>
        <taxon>Lophotrochozoa</taxon>
        <taxon>Mollusca</taxon>
        <taxon>Bivalvia</taxon>
        <taxon>Autobranchia</taxon>
        <taxon>Pteriomorphia</taxon>
        <taxon>Ostreida</taxon>
        <taxon>Ostreoidea</taxon>
        <taxon>Ostreidae</taxon>
        <taxon>Magallana</taxon>
    </lineage>
</organism>
<evidence type="ECO:0000259" key="3">
    <source>
        <dbReference type="Pfam" id="PF20700"/>
    </source>
</evidence>
<dbReference type="AlphaFoldDB" id="K1PY97"/>
<dbReference type="Gene3D" id="1.10.1410.20">
    <property type="entry name" value="2'-5'-oligoadenylate synthetase 1, domain 2"/>
    <property type="match status" value="1"/>
</dbReference>
<dbReference type="GO" id="GO:0001730">
    <property type="term" value="F:2'-5'-oligoadenylate synthetase activity"/>
    <property type="evidence" value="ECO:0007669"/>
    <property type="project" value="TreeGrafter"/>
</dbReference>
<sequence length="537" mass="60600">MPRQYSFKYRRRNPDQFPYVCDTCVPQRRFLLPRDKKCHDESKRHQDGILIAATSNVFEYSSPGSLPRFGLSASTTSLSSITAEELNLFVRKEIEPDKTYNKKCNAMVDQLCKFMLNSFPKKLRPSEIRKCGSLGKGTAVKGKSDADLVVFLAKLSTMSDFLKHNTKQYIYAEMESLHKDSRKYYSAALAPLQIEFVSGVPTKVKTLIRLLKYWRKTEFQESSGKQKLPSSYILELIVIGKWGDAGKPENFNLCIGFYNVLNAIAHYERLKYAWTVNYNFNYISDPYYVVDPANPFNNVMETACNCWNMKQTEPPFSLYPNTSLPARIHDSADVADDIIIDNSSQPGTDIDWRKGRRVVELSILADGLRSCEECGIPLHLSHCVGIITYAAINIPPPVSEKAITNRMKEAGLAVEEIAKESMQEAISEERLLTHEKHGADAITASVDAGCQKRGSGCSYDSLSGNITFNKTVSSKAPKSLHLSASANLNYRVASSIAQKNQGHEYLLKVRCIEFIIFIMHVFQFTQQFVLIIIYSVD</sequence>
<dbReference type="EMBL" id="JH817312">
    <property type="protein sequence ID" value="EKC26578.1"/>
    <property type="molecule type" value="Genomic_DNA"/>
</dbReference>
<dbReference type="PANTHER" id="PTHR11258:SF11">
    <property type="entry name" value="C2H2-TYPE DOMAIN-CONTAINING PROTEIN"/>
    <property type="match status" value="1"/>
</dbReference>
<dbReference type="SUPFAM" id="SSF81631">
    <property type="entry name" value="PAP/OAS1 substrate-binding domain"/>
    <property type="match status" value="1"/>
</dbReference>
<dbReference type="InterPro" id="IPR018952">
    <property type="entry name" value="2-5-oligoAdlate_synth_1_dom2/C"/>
</dbReference>
<dbReference type="PROSITE" id="PS50152">
    <property type="entry name" value="25A_SYNTH_3"/>
    <property type="match status" value="1"/>
</dbReference>
<dbReference type="InParanoid" id="K1PY97"/>
<evidence type="ECO:0000313" key="4">
    <source>
        <dbReference type="EMBL" id="EKC26578.1"/>
    </source>
</evidence>
<accession>K1PY97</accession>
<dbReference type="Pfam" id="PF10421">
    <property type="entry name" value="OAS1_C"/>
    <property type="match status" value="1"/>
</dbReference>
<dbReference type="Pfam" id="PF20700">
    <property type="entry name" value="Mutator"/>
    <property type="match status" value="1"/>
</dbReference>
<feature type="domain" description="2'-5'-oligoadenylate synthetase 1" evidence="2">
    <location>
        <begin position="167"/>
        <end position="310"/>
    </location>
</feature>
<evidence type="ECO:0000259" key="2">
    <source>
        <dbReference type="Pfam" id="PF10421"/>
    </source>
</evidence>
<reference evidence="4" key="1">
    <citation type="journal article" date="2012" name="Nature">
        <title>The oyster genome reveals stress adaptation and complexity of shell formation.</title>
        <authorList>
            <person name="Zhang G."/>
            <person name="Fang X."/>
            <person name="Guo X."/>
            <person name="Li L."/>
            <person name="Luo R."/>
            <person name="Xu F."/>
            <person name="Yang P."/>
            <person name="Zhang L."/>
            <person name="Wang X."/>
            <person name="Qi H."/>
            <person name="Xiong Z."/>
            <person name="Que H."/>
            <person name="Xie Y."/>
            <person name="Holland P.W."/>
            <person name="Paps J."/>
            <person name="Zhu Y."/>
            <person name="Wu F."/>
            <person name="Chen Y."/>
            <person name="Wang J."/>
            <person name="Peng C."/>
            <person name="Meng J."/>
            <person name="Yang L."/>
            <person name="Liu J."/>
            <person name="Wen B."/>
            <person name="Zhang N."/>
            <person name="Huang Z."/>
            <person name="Zhu Q."/>
            <person name="Feng Y."/>
            <person name="Mount A."/>
            <person name="Hedgecock D."/>
            <person name="Xu Z."/>
            <person name="Liu Y."/>
            <person name="Domazet-Loso T."/>
            <person name="Du Y."/>
            <person name="Sun X."/>
            <person name="Zhang S."/>
            <person name="Liu B."/>
            <person name="Cheng P."/>
            <person name="Jiang X."/>
            <person name="Li J."/>
            <person name="Fan D."/>
            <person name="Wang W."/>
            <person name="Fu W."/>
            <person name="Wang T."/>
            <person name="Wang B."/>
            <person name="Zhang J."/>
            <person name="Peng Z."/>
            <person name="Li Y."/>
            <person name="Li N."/>
            <person name="Wang J."/>
            <person name="Chen M."/>
            <person name="He Y."/>
            <person name="Tan F."/>
            <person name="Song X."/>
            <person name="Zheng Q."/>
            <person name="Huang R."/>
            <person name="Yang H."/>
            <person name="Du X."/>
            <person name="Chen L."/>
            <person name="Yang M."/>
            <person name="Gaffney P.M."/>
            <person name="Wang S."/>
            <person name="Luo L."/>
            <person name="She Z."/>
            <person name="Ming Y."/>
            <person name="Huang W."/>
            <person name="Zhang S."/>
            <person name="Huang B."/>
            <person name="Zhang Y."/>
            <person name="Qu T."/>
            <person name="Ni P."/>
            <person name="Miao G."/>
            <person name="Wang J."/>
            <person name="Wang Q."/>
            <person name="Steinberg C.E."/>
            <person name="Wang H."/>
            <person name="Li N."/>
            <person name="Qian L."/>
            <person name="Zhang G."/>
            <person name="Li Y."/>
            <person name="Yang H."/>
            <person name="Liu X."/>
            <person name="Wang J."/>
            <person name="Yin Y."/>
            <person name="Wang J."/>
        </authorList>
    </citation>
    <scope>NUCLEOTIDE SEQUENCE [LARGE SCALE GENOMIC DNA]</scope>
    <source>
        <strain evidence="4">05x7-T-G4-1.051#20</strain>
    </source>
</reference>
<dbReference type="InterPro" id="IPR043519">
    <property type="entry name" value="NT_sf"/>
</dbReference>
<protein>
    <submittedName>
        <fullName evidence="4">2'-5'-oligoadenylate synthetase 3</fullName>
    </submittedName>
</protein>
<evidence type="ECO:0000256" key="1">
    <source>
        <dbReference type="ARBA" id="ARBA00009526"/>
    </source>
</evidence>
<comment type="similarity">
    <text evidence="1">Belongs to the 2-5A synthase family.</text>
</comment>
<dbReference type="GO" id="GO:0016020">
    <property type="term" value="C:membrane"/>
    <property type="evidence" value="ECO:0007669"/>
    <property type="project" value="TreeGrafter"/>
</dbReference>